<proteinExistence type="predicted"/>
<evidence type="ECO:0000313" key="1">
    <source>
        <dbReference type="EMBL" id="ERK70744.1"/>
    </source>
</evidence>
<gene>
    <name evidence="1" type="ORF">N136_02905</name>
</gene>
<dbReference type="Proteomes" id="UP000016605">
    <property type="component" value="Unassembled WGS sequence"/>
</dbReference>
<reference evidence="1 2" key="1">
    <citation type="submission" date="2013-08" db="EMBL/GenBank/DDBJ databases">
        <authorList>
            <person name="Weinstock G."/>
            <person name="Sodergren E."/>
            <person name="Wylie T."/>
            <person name="Fulton L."/>
            <person name="Fulton R."/>
            <person name="Fronick C."/>
            <person name="O'Laughlin M."/>
            <person name="Godfrey J."/>
            <person name="Miner T."/>
            <person name="Herter B."/>
            <person name="Appelbaum E."/>
            <person name="Cordes M."/>
            <person name="Lek S."/>
            <person name="Wollam A."/>
            <person name="Pepin K.H."/>
            <person name="Palsikar V.B."/>
            <person name="Mitreva M."/>
            <person name="Wilson R.K."/>
        </authorList>
    </citation>
    <scope>NUCLEOTIDE SEQUENCE [LARGE SCALE GENOMIC DNA]</scope>
    <source>
        <strain evidence="1 2">ATCC 14665</strain>
    </source>
</reference>
<dbReference type="EMBL" id="AWVQ01000388">
    <property type="protein sequence ID" value="ERK70744.1"/>
    <property type="molecule type" value="Genomic_DNA"/>
</dbReference>
<protein>
    <submittedName>
        <fullName evidence="1">Uncharacterized protein</fullName>
    </submittedName>
</protein>
<evidence type="ECO:0000313" key="2">
    <source>
        <dbReference type="Proteomes" id="UP000016605"/>
    </source>
</evidence>
<name>U2RQ80_LEIAQ</name>
<dbReference type="HOGENOM" id="CLU_3253492_0_0_11"/>
<sequence length="42" mass="4797">MALGLPCRRVRPVETTKRWCGASCRSGTGDRFVRQSMRSRAR</sequence>
<organism evidence="1 2">
    <name type="scientific">Leifsonia aquatica ATCC 14665</name>
    <dbReference type="NCBI Taxonomy" id="1358026"/>
    <lineage>
        <taxon>Bacteria</taxon>
        <taxon>Bacillati</taxon>
        <taxon>Actinomycetota</taxon>
        <taxon>Actinomycetes</taxon>
        <taxon>Micrococcales</taxon>
        <taxon>Microbacteriaceae</taxon>
        <taxon>Leifsonia</taxon>
    </lineage>
</organism>
<accession>U2RQ80</accession>
<dbReference type="AlphaFoldDB" id="U2RQ80"/>
<comment type="caution">
    <text evidence="1">The sequence shown here is derived from an EMBL/GenBank/DDBJ whole genome shotgun (WGS) entry which is preliminary data.</text>
</comment>